<dbReference type="SUPFAM" id="SSF49464">
    <property type="entry name" value="Carboxypeptidase regulatory domain-like"/>
    <property type="match status" value="1"/>
</dbReference>
<evidence type="ECO:0000256" key="5">
    <source>
        <dbReference type="ARBA" id="ARBA00023136"/>
    </source>
</evidence>
<dbReference type="Pfam" id="PF07715">
    <property type="entry name" value="Plug"/>
    <property type="match status" value="1"/>
</dbReference>
<comment type="subcellular location">
    <subcellularLocation>
        <location evidence="1 7">Cell outer membrane</location>
        <topology evidence="1 7">Multi-pass membrane protein</topology>
    </subcellularLocation>
</comment>
<keyword evidence="4 7" id="KW-0812">Transmembrane</keyword>
<reference evidence="10 11" key="1">
    <citation type="submission" date="2016-05" db="EMBL/GenBank/DDBJ databases">
        <title>Niabella ginsenosidivorans BS26 whole genome sequencing.</title>
        <authorList>
            <person name="Im W.T."/>
            <person name="Siddiqi M.Z."/>
        </authorList>
    </citation>
    <scope>NUCLEOTIDE SEQUENCE [LARGE SCALE GENOMIC DNA]</scope>
    <source>
        <strain evidence="10 11">BS26</strain>
    </source>
</reference>
<feature type="signal peptide" evidence="8">
    <location>
        <begin position="1"/>
        <end position="23"/>
    </location>
</feature>
<evidence type="ECO:0000256" key="6">
    <source>
        <dbReference type="ARBA" id="ARBA00023237"/>
    </source>
</evidence>
<dbReference type="InterPro" id="IPR023996">
    <property type="entry name" value="TonB-dep_OMP_SusC/RagA"/>
</dbReference>
<feature type="domain" description="TonB-dependent receptor plug" evidence="9">
    <location>
        <begin position="133"/>
        <end position="240"/>
    </location>
</feature>
<keyword evidence="3 7" id="KW-1134">Transmembrane beta strand</keyword>
<name>A0A1A9I4L8_9BACT</name>
<protein>
    <submittedName>
        <fullName evidence="10">SusC/RagA family TonB-linked outer membrane protein</fullName>
    </submittedName>
</protein>
<keyword evidence="11" id="KW-1185">Reference proteome</keyword>
<dbReference type="InterPro" id="IPR037066">
    <property type="entry name" value="Plug_dom_sf"/>
</dbReference>
<keyword evidence="8" id="KW-0732">Signal</keyword>
<organism evidence="10 11">
    <name type="scientific">Niabella ginsenosidivorans</name>
    <dbReference type="NCBI Taxonomy" id="1176587"/>
    <lineage>
        <taxon>Bacteria</taxon>
        <taxon>Pseudomonadati</taxon>
        <taxon>Bacteroidota</taxon>
        <taxon>Chitinophagia</taxon>
        <taxon>Chitinophagales</taxon>
        <taxon>Chitinophagaceae</taxon>
        <taxon>Niabella</taxon>
    </lineage>
</organism>
<dbReference type="InterPro" id="IPR039426">
    <property type="entry name" value="TonB-dep_rcpt-like"/>
</dbReference>
<dbReference type="NCBIfam" id="TIGR04056">
    <property type="entry name" value="OMP_RagA_SusC"/>
    <property type="match status" value="1"/>
</dbReference>
<dbReference type="InterPro" id="IPR008969">
    <property type="entry name" value="CarboxyPept-like_regulatory"/>
</dbReference>
<dbReference type="PROSITE" id="PS52016">
    <property type="entry name" value="TONB_DEPENDENT_REC_3"/>
    <property type="match status" value="1"/>
</dbReference>
<dbReference type="Gene3D" id="2.40.170.20">
    <property type="entry name" value="TonB-dependent receptor, beta-barrel domain"/>
    <property type="match status" value="1"/>
</dbReference>
<comment type="similarity">
    <text evidence="7">Belongs to the TonB-dependent receptor family.</text>
</comment>
<evidence type="ECO:0000256" key="1">
    <source>
        <dbReference type="ARBA" id="ARBA00004571"/>
    </source>
</evidence>
<dbReference type="Pfam" id="PF13620">
    <property type="entry name" value="CarboxypepD_reg"/>
    <property type="match status" value="1"/>
</dbReference>
<dbReference type="STRING" id="1176587.A8C56_12155"/>
<dbReference type="GO" id="GO:0009279">
    <property type="term" value="C:cell outer membrane"/>
    <property type="evidence" value="ECO:0007669"/>
    <property type="project" value="UniProtKB-SubCell"/>
</dbReference>
<feature type="chain" id="PRO_5008389854" evidence="8">
    <location>
        <begin position="24"/>
        <end position="1042"/>
    </location>
</feature>
<evidence type="ECO:0000256" key="8">
    <source>
        <dbReference type="SAM" id="SignalP"/>
    </source>
</evidence>
<evidence type="ECO:0000259" key="9">
    <source>
        <dbReference type="Pfam" id="PF07715"/>
    </source>
</evidence>
<evidence type="ECO:0000313" key="11">
    <source>
        <dbReference type="Proteomes" id="UP000077667"/>
    </source>
</evidence>
<dbReference type="AlphaFoldDB" id="A0A1A9I4L8"/>
<sequence>MCKLFCSSVLLLLLFIVSGTARAQVPGQTGTIKGIVTSLSDNSNLRGVTVTASSPAGKIVARTLSDSTGRFELSRLMADSVYMVDLEHVGFKKFSKNILVKSGHENSLFVQLVPAQDSMPEVVVIGYGQVKGKDLTGSVTNVNTDVLQNTSVMSADLALQGRVAGMDILASSGEPGAEASIRIRGTRSVTATNEPLIVVDGVYDAISSLTDINMADIASISVLKDASAAAIYGSRGSNGVIIITTKKGLKGRPNITLKTDMGISQLPRQLDLMNASEFAQYRNDYAYFATSDNYGQIGPTTPQSEYPYPDPLSMGAGTNWVKEITRNGSYGNYLLTLSGGSGKANYYASFNYNNTQGIIQKSGAQRYTGRLNLDYQLFKWMKVGYGYNYTNRNDRKNVVTIGGTNWWNAAVFLNPLLKVNSDFNDLWYSGQKFNSPRAMLDFDVQNWEKRNMATHSLNLDITPARNFKWNTQFTYYQYALHAFRYEPGSLPAKAENEGGTAYRGENTSQNLMLQSTLTYNKDWRGKHHMDAMAGFTGRKTKADYFSLQGKGYLSDDITWNNMGAIPDKENLTPASSSALTQSMSYFSRLNYNYKSRYYATVTARQDGASNFAANKKWAFFPSAALKWRISSEKFMKNVSWIDELSMRLSAGRAGNSGISAYRSLSALTSTTTGYLFDGSQPVAFYPLRLANNNLSWEKTDMYNLATDIALFNKRVSITLEGYLSYTSDLLLDVQTPTQTGYTTQLSNVGKTNNRGFELTVSSTNINKPSFLWSSVLTLSHNRQRVDDIGNYSYVNVYGAYGNNSYMMYGYKVGYPLNALWGFKYAGTWKSTDEINRNKVTNAYISASNAQYAPGSARYIDVNHDGIFNEQDLVYLGNADPDIYGGIQNDFRIRSFFVSTFFSYSLGGKIYNVAEQWLGNGSPFTNQYRYMLDAWHPVRNPSSDIPRAGSNDGIASDRMVHDASFFRLKNIAIGYTWNTAKLTRNAVRDVQLVLSGDNLIVWKYYNGFDPDVSSSGSSSTLRRVDIGAYPKPRTYTFSIQARF</sequence>
<dbReference type="Proteomes" id="UP000077667">
    <property type="component" value="Chromosome"/>
</dbReference>
<dbReference type="NCBIfam" id="TIGR04057">
    <property type="entry name" value="SusC_RagA_signa"/>
    <property type="match status" value="1"/>
</dbReference>
<dbReference type="OrthoDB" id="9768177at2"/>
<keyword evidence="6 7" id="KW-0998">Cell outer membrane</keyword>
<evidence type="ECO:0000313" key="10">
    <source>
        <dbReference type="EMBL" id="ANH81632.1"/>
    </source>
</evidence>
<gene>
    <name evidence="10" type="ORF">A8C56_12155</name>
</gene>
<dbReference type="Gene3D" id="2.60.40.1120">
    <property type="entry name" value="Carboxypeptidase-like, regulatory domain"/>
    <property type="match status" value="1"/>
</dbReference>
<accession>A0A1A9I4L8</accession>
<dbReference type="SUPFAM" id="SSF56935">
    <property type="entry name" value="Porins"/>
    <property type="match status" value="1"/>
</dbReference>
<dbReference type="RefSeq" id="WP_067756314.1">
    <property type="nucleotide sequence ID" value="NZ_CP015772.1"/>
</dbReference>
<evidence type="ECO:0000256" key="2">
    <source>
        <dbReference type="ARBA" id="ARBA00022448"/>
    </source>
</evidence>
<dbReference type="InterPro" id="IPR023997">
    <property type="entry name" value="TonB-dep_OMP_SusC/RagA_CS"/>
</dbReference>
<keyword evidence="5 7" id="KW-0472">Membrane</keyword>
<evidence type="ECO:0000256" key="4">
    <source>
        <dbReference type="ARBA" id="ARBA00022692"/>
    </source>
</evidence>
<evidence type="ECO:0000256" key="3">
    <source>
        <dbReference type="ARBA" id="ARBA00022452"/>
    </source>
</evidence>
<dbReference type="InterPro" id="IPR012910">
    <property type="entry name" value="Plug_dom"/>
</dbReference>
<proteinExistence type="inferred from homology"/>
<evidence type="ECO:0000256" key="7">
    <source>
        <dbReference type="PROSITE-ProRule" id="PRU01360"/>
    </source>
</evidence>
<dbReference type="EMBL" id="CP015772">
    <property type="protein sequence ID" value="ANH81632.1"/>
    <property type="molecule type" value="Genomic_DNA"/>
</dbReference>
<dbReference type="KEGG" id="nia:A8C56_12155"/>
<dbReference type="InterPro" id="IPR036942">
    <property type="entry name" value="Beta-barrel_TonB_sf"/>
</dbReference>
<dbReference type="Gene3D" id="2.170.130.10">
    <property type="entry name" value="TonB-dependent receptor, plug domain"/>
    <property type="match status" value="1"/>
</dbReference>
<keyword evidence="2 7" id="KW-0813">Transport</keyword>